<feature type="compositionally biased region" description="Basic and acidic residues" evidence="1">
    <location>
        <begin position="171"/>
        <end position="182"/>
    </location>
</feature>
<reference evidence="3" key="1">
    <citation type="journal article" date="2014" name="FEMS Microbiol. Lett.">
        <title>Draft Genomic DNA Sequence of the Facultatively Methylotrophic Bacterium Acidomonas methanolica type strain MB58.</title>
        <authorList>
            <person name="Higashiura N."/>
            <person name="Hadano H."/>
            <person name="Hirakawa H."/>
            <person name="Matsutani M."/>
            <person name="Takabe S."/>
            <person name="Matsushita K."/>
            <person name="Azuma Y."/>
        </authorList>
    </citation>
    <scope>NUCLEOTIDE SEQUENCE [LARGE SCALE GENOMIC DNA]</scope>
    <source>
        <strain evidence="3">MB58</strain>
    </source>
</reference>
<sequence length="182" mass="19943">MSENDDGGFDGELPESLLPYDDWVEDAYREVMLRAIEHVAAEGLPGDHHFYLTFLTTYPGVEISARLRAQYPHDMTIVLQHQFWDLTVDRERQIVSVGLSFGGVGSTLVIPVAAITAFADPQVRLALRFHVAETAAEEIEEPAPEPPTAAIGAPEETDSASGEAQVVSLDAFRRRTPPGERG</sequence>
<dbReference type="Gene3D" id="2.30.30.220">
    <property type="entry name" value="SspB-like"/>
    <property type="match status" value="1"/>
</dbReference>
<gene>
    <name evidence="2" type="ORF">Amme_064_014</name>
</gene>
<dbReference type="Pfam" id="PF04386">
    <property type="entry name" value="SspB"/>
    <property type="match status" value="1"/>
</dbReference>
<evidence type="ECO:0000313" key="3">
    <source>
        <dbReference type="Proteomes" id="UP000019760"/>
    </source>
</evidence>
<dbReference type="AlphaFoldDB" id="A0A023D718"/>
<name>A0A023D718_ACIMT</name>
<evidence type="ECO:0000313" key="2">
    <source>
        <dbReference type="EMBL" id="GAJ29520.1"/>
    </source>
</evidence>
<dbReference type="SUPFAM" id="SSF101738">
    <property type="entry name" value="SspB-like"/>
    <property type="match status" value="1"/>
</dbReference>
<evidence type="ECO:0000256" key="1">
    <source>
        <dbReference type="SAM" id="MobiDB-lite"/>
    </source>
</evidence>
<protein>
    <recommendedName>
        <fullName evidence="4">Stringent starvation protein B</fullName>
    </recommendedName>
</protein>
<accession>A0A023D718</accession>
<dbReference type="Proteomes" id="UP000019760">
    <property type="component" value="Unassembled WGS sequence"/>
</dbReference>
<comment type="caution">
    <text evidence="2">The sequence shown here is derived from an EMBL/GenBank/DDBJ whole genome shotgun (WGS) entry which is preliminary data.</text>
</comment>
<dbReference type="InterPro" id="IPR036760">
    <property type="entry name" value="SspB-like_sf"/>
</dbReference>
<keyword evidence="3" id="KW-1185">Reference proteome</keyword>
<proteinExistence type="predicted"/>
<reference evidence="2 3" key="2">
    <citation type="journal article" date="2014" name="FEMS Microbiol. Lett.">
        <title>Draft genomic DNA sequence of the facultatively methylotrophic bacterium Acidomonas methanolica type strain MB58.</title>
        <authorList>
            <person name="Higashiura N."/>
            <person name="Hadano H."/>
            <person name="Hirakawa H."/>
            <person name="Matsutani M."/>
            <person name="Takabe S."/>
            <person name="Matsushita K."/>
            <person name="Azuma Y."/>
        </authorList>
    </citation>
    <scope>NUCLEOTIDE SEQUENCE [LARGE SCALE GENOMIC DNA]</scope>
    <source>
        <strain evidence="2 3">MB58</strain>
    </source>
</reference>
<evidence type="ECO:0008006" key="4">
    <source>
        <dbReference type="Google" id="ProtNLM"/>
    </source>
</evidence>
<dbReference type="OrthoDB" id="9800412at2"/>
<organism evidence="2 3">
    <name type="scientific">Acidomonas methanolica NBRC 104435</name>
    <dbReference type="NCBI Taxonomy" id="1231351"/>
    <lineage>
        <taxon>Bacteria</taxon>
        <taxon>Pseudomonadati</taxon>
        <taxon>Pseudomonadota</taxon>
        <taxon>Alphaproteobacteria</taxon>
        <taxon>Acetobacterales</taxon>
        <taxon>Acetobacteraceae</taxon>
        <taxon>Acidomonas</taxon>
    </lineage>
</organism>
<dbReference type="EMBL" id="BAND01000064">
    <property type="protein sequence ID" value="GAJ29520.1"/>
    <property type="molecule type" value="Genomic_DNA"/>
</dbReference>
<dbReference type="InterPro" id="IPR007481">
    <property type="entry name" value="SspB"/>
</dbReference>
<dbReference type="RefSeq" id="WP_042059531.1">
    <property type="nucleotide sequence ID" value="NZ_BAND01000064.1"/>
</dbReference>
<feature type="region of interest" description="Disordered" evidence="1">
    <location>
        <begin position="136"/>
        <end position="182"/>
    </location>
</feature>